<gene>
    <name evidence="2" type="ORF">CAP51_11655</name>
</gene>
<proteinExistence type="predicted"/>
<sequence>MATVEFKNNQLYLNGQVDFDNAQQIYQQGLVQLKQQQSWPIQVDLSNLQHGNTLVLAIFIQWLRACPTMQSLKLTAVPEKMRGIIRASNLMQLLEK</sequence>
<dbReference type="InterPro" id="IPR036513">
    <property type="entry name" value="STAS_dom_sf"/>
</dbReference>
<dbReference type="InterPro" id="IPR058548">
    <property type="entry name" value="MlaB-like_STAS"/>
</dbReference>
<protein>
    <submittedName>
        <fullName evidence="2">Toluene tolerance protein</fullName>
    </submittedName>
</protein>
<dbReference type="EMBL" id="NEXX01000004">
    <property type="protein sequence ID" value="OUY06579.1"/>
    <property type="molecule type" value="Genomic_DNA"/>
</dbReference>
<dbReference type="Proteomes" id="UP000196536">
    <property type="component" value="Unassembled WGS sequence"/>
</dbReference>
<reference evidence="2 3" key="1">
    <citation type="submission" date="2017-05" db="EMBL/GenBank/DDBJ databases">
        <title>Acinetobacter populi ANC 5415 (= PBJ7), whole genome shotgun sequencing project.</title>
        <authorList>
            <person name="Nemec A."/>
            <person name="Radolfova-Krizova L."/>
        </authorList>
    </citation>
    <scope>NUCLEOTIDE SEQUENCE [LARGE SCALE GENOMIC DNA]</scope>
    <source>
        <strain evidence="2 3">PBJ7</strain>
    </source>
</reference>
<comment type="caution">
    <text evidence="2">The sequence shown here is derived from an EMBL/GenBank/DDBJ whole genome shotgun (WGS) entry which is preliminary data.</text>
</comment>
<evidence type="ECO:0000259" key="1">
    <source>
        <dbReference type="Pfam" id="PF13466"/>
    </source>
</evidence>
<dbReference type="Gene3D" id="3.30.750.24">
    <property type="entry name" value="STAS domain"/>
    <property type="match status" value="1"/>
</dbReference>
<dbReference type="AlphaFoldDB" id="A0A1Z9YWN7"/>
<name>A0A1Z9YWN7_9GAMM</name>
<accession>A0A1Z9YWN7</accession>
<dbReference type="RefSeq" id="WP_087620937.1">
    <property type="nucleotide sequence ID" value="NZ_NEXX01000004.1"/>
</dbReference>
<keyword evidence="3" id="KW-1185">Reference proteome</keyword>
<dbReference type="Pfam" id="PF13466">
    <property type="entry name" value="STAS_2"/>
    <property type="match status" value="1"/>
</dbReference>
<feature type="domain" description="MlaB-like STAS" evidence="1">
    <location>
        <begin position="13"/>
        <end position="90"/>
    </location>
</feature>
<evidence type="ECO:0000313" key="3">
    <source>
        <dbReference type="Proteomes" id="UP000196536"/>
    </source>
</evidence>
<dbReference type="OrthoDB" id="6706370at2"/>
<evidence type="ECO:0000313" key="2">
    <source>
        <dbReference type="EMBL" id="OUY06579.1"/>
    </source>
</evidence>
<organism evidence="2 3">
    <name type="scientific">Acinetobacter populi</name>
    <dbReference type="NCBI Taxonomy" id="1582270"/>
    <lineage>
        <taxon>Bacteria</taxon>
        <taxon>Pseudomonadati</taxon>
        <taxon>Pseudomonadota</taxon>
        <taxon>Gammaproteobacteria</taxon>
        <taxon>Moraxellales</taxon>
        <taxon>Moraxellaceae</taxon>
        <taxon>Acinetobacter</taxon>
    </lineage>
</organism>
<dbReference type="SUPFAM" id="SSF52091">
    <property type="entry name" value="SpoIIaa-like"/>
    <property type="match status" value="1"/>
</dbReference>